<reference evidence="2" key="1">
    <citation type="submission" date="2022-11" db="EMBL/GenBank/DDBJ databases">
        <authorList>
            <person name="Mo P."/>
        </authorList>
    </citation>
    <scope>NUCLEOTIDE SEQUENCE</scope>
    <source>
        <strain evidence="2">HUAS 11-8</strain>
    </source>
</reference>
<dbReference type="PANTHER" id="PTHR43364">
    <property type="entry name" value="NADH-SPECIFIC METHYLGLYOXAL REDUCTASE-RELATED"/>
    <property type="match status" value="1"/>
</dbReference>
<dbReference type="SUPFAM" id="SSF51430">
    <property type="entry name" value="NAD(P)-linked oxidoreductase"/>
    <property type="match status" value="1"/>
</dbReference>
<dbReference type="EMBL" id="CP113836">
    <property type="protein sequence ID" value="WAL65782.1"/>
    <property type="molecule type" value="Genomic_DNA"/>
</dbReference>
<sequence>MTRIGSSELDVYGLNLGGNVFGWTADETQSFAVLDAYVAAGGNFIDTADSYTAWVPGNSGGESETVIGNWLSRRGRRDDVVIATKVGSWARRPGLSAKNIREAAEDSLRRLKTEYIDLYYAHRDFPDVPLEETLGAFDELVRAGKVRCLGASNYTPERLAEALSISEQEGFARYVAVQPHYNLVERAYERDLAPLVAQEGLSTMPYYALARGFLTGKYRSREAGGSSPRAGGATAYLDHRGERVLEALDDISAAHGTTPAAVALAWLAAQPTVAAPIVSARNTEQLADLLASVELRLTGTELAALDEASA</sequence>
<protein>
    <submittedName>
        <fullName evidence="2">Aldo/keto reductase</fullName>
    </submittedName>
</protein>
<accession>A0ABY7B3I0</accession>
<evidence type="ECO:0000313" key="2">
    <source>
        <dbReference type="EMBL" id="WAL65782.1"/>
    </source>
</evidence>
<proteinExistence type="predicted"/>
<dbReference type="CDD" id="cd19081">
    <property type="entry name" value="AKR_AKR9C1"/>
    <property type="match status" value="1"/>
</dbReference>
<evidence type="ECO:0000259" key="1">
    <source>
        <dbReference type="Pfam" id="PF00248"/>
    </source>
</evidence>
<gene>
    <name evidence="2" type="ORF">ORV05_33805</name>
</gene>
<organism evidence="2 3">
    <name type="scientific">Amycolatopsis cynarae</name>
    <dbReference type="NCBI Taxonomy" id="2995223"/>
    <lineage>
        <taxon>Bacteria</taxon>
        <taxon>Bacillati</taxon>
        <taxon>Actinomycetota</taxon>
        <taxon>Actinomycetes</taxon>
        <taxon>Pseudonocardiales</taxon>
        <taxon>Pseudonocardiaceae</taxon>
        <taxon>Amycolatopsis</taxon>
    </lineage>
</organism>
<dbReference type="InterPro" id="IPR023210">
    <property type="entry name" value="NADP_OxRdtase_dom"/>
</dbReference>
<dbReference type="Pfam" id="PF00248">
    <property type="entry name" value="Aldo_ket_red"/>
    <property type="match status" value="1"/>
</dbReference>
<name>A0ABY7B3I0_9PSEU</name>
<dbReference type="InterPro" id="IPR036812">
    <property type="entry name" value="NAD(P)_OxRdtase_dom_sf"/>
</dbReference>
<keyword evidence="3" id="KW-1185">Reference proteome</keyword>
<dbReference type="InterPro" id="IPR050523">
    <property type="entry name" value="AKR_Detox_Biosynth"/>
</dbReference>
<dbReference type="PRINTS" id="PR00069">
    <property type="entry name" value="ALDKETRDTASE"/>
</dbReference>
<dbReference type="InterPro" id="IPR020471">
    <property type="entry name" value="AKR"/>
</dbReference>
<dbReference type="Proteomes" id="UP001163203">
    <property type="component" value="Chromosome"/>
</dbReference>
<dbReference type="Gene3D" id="3.20.20.100">
    <property type="entry name" value="NADP-dependent oxidoreductase domain"/>
    <property type="match status" value="1"/>
</dbReference>
<evidence type="ECO:0000313" key="3">
    <source>
        <dbReference type="Proteomes" id="UP001163203"/>
    </source>
</evidence>
<dbReference type="PANTHER" id="PTHR43364:SF6">
    <property type="entry name" value="OXIDOREDUCTASE-RELATED"/>
    <property type="match status" value="1"/>
</dbReference>
<dbReference type="RefSeq" id="WP_268755925.1">
    <property type="nucleotide sequence ID" value="NZ_CP113836.1"/>
</dbReference>
<feature type="domain" description="NADP-dependent oxidoreductase" evidence="1">
    <location>
        <begin position="15"/>
        <end position="309"/>
    </location>
</feature>